<dbReference type="PANTHER" id="PTHR11993:SF10">
    <property type="entry name" value="NADH DEHYDROGENASE [UBIQUINONE] IRON-SULFUR PROTEIN 2, MITOCHONDRIAL"/>
    <property type="match status" value="1"/>
</dbReference>
<dbReference type="EMBL" id="RHHQ01000021">
    <property type="protein sequence ID" value="RNB82053.1"/>
    <property type="molecule type" value="Genomic_DNA"/>
</dbReference>
<reference evidence="4 5" key="1">
    <citation type="submission" date="2018-10" db="EMBL/GenBank/DDBJ databases">
        <title>Phylogenomics of Brevibacillus.</title>
        <authorList>
            <person name="Dunlap C."/>
        </authorList>
    </citation>
    <scope>NUCLEOTIDE SEQUENCE [LARGE SCALE GENOMIC DNA]</scope>
    <source>
        <strain evidence="4 5">JCM 15716</strain>
    </source>
</reference>
<keyword evidence="2" id="KW-1003">Cell membrane</keyword>
<name>A0A3M8D2C2_9BACL</name>
<keyword evidence="2" id="KW-1278">Translocase</keyword>
<dbReference type="Proteomes" id="UP000271031">
    <property type="component" value="Unassembled WGS sequence"/>
</dbReference>
<comment type="subcellular location">
    <subcellularLocation>
        <location evidence="2">Cell membrane</location>
        <topology evidence="2">Peripheral membrane protein</topology>
        <orientation evidence="2">Cytoplasmic side</orientation>
    </subcellularLocation>
</comment>
<dbReference type="InterPro" id="IPR022885">
    <property type="entry name" value="NDH1_su_D/H"/>
</dbReference>
<dbReference type="InterPro" id="IPR029014">
    <property type="entry name" value="NiFe-Hase_large"/>
</dbReference>
<evidence type="ECO:0000256" key="2">
    <source>
        <dbReference type="HAMAP-Rule" id="MF_01358"/>
    </source>
</evidence>
<proteinExistence type="inferred from homology"/>
<dbReference type="InterPro" id="IPR001135">
    <property type="entry name" value="NADH_Q_OxRdtase_suD"/>
</dbReference>
<keyword evidence="2" id="KW-0813">Transport</keyword>
<comment type="function">
    <text evidence="2">NDH-1 shuttles electrons from NADH, via FMN and iron-sulfur (Fe-S) centers, to quinones in the respiratory chain. The immediate electron acceptor for the enzyme in this species is believed to be a menaquinone. Couples the redox reaction to proton translocation (for every two electrons transferred, four hydrogen ions are translocated across the cytoplasmic membrane), and thus conserves the redox energy in a proton gradient.</text>
</comment>
<gene>
    <name evidence="2" type="primary">nuoD</name>
    <name evidence="4" type="ORF">EDM56_24630</name>
</gene>
<dbReference type="AlphaFoldDB" id="A0A3M8D2C2"/>
<dbReference type="NCBIfam" id="NF004739">
    <property type="entry name" value="PRK06075.1"/>
    <property type="match status" value="1"/>
</dbReference>
<keyword evidence="2" id="KW-0520">NAD</keyword>
<comment type="caution">
    <text evidence="4">The sequence shown here is derived from an EMBL/GenBank/DDBJ whole genome shotgun (WGS) entry which is preliminary data.</text>
</comment>
<organism evidence="4 5">
    <name type="scientific">Brevibacillus fluminis</name>
    <dbReference type="NCBI Taxonomy" id="511487"/>
    <lineage>
        <taxon>Bacteria</taxon>
        <taxon>Bacillati</taxon>
        <taxon>Bacillota</taxon>
        <taxon>Bacilli</taxon>
        <taxon>Bacillales</taxon>
        <taxon>Paenibacillaceae</taxon>
        <taxon>Brevibacillus</taxon>
    </lineage>
</organism>
<feature type="domain" description="NADH-quinone oxidoreductase subunit D" evidence="3">
    <location>
        <begin position="136"/>
        <end position="309"/>
    </location>
</feature>
<keyword evidence="1 2" id="KW-0874">Quinone</keyword>
<evidence type="ECO:0000259" key="3">
    <source>
        <dbReference type="Pfam" id="PF00346"/>
    </source>
</evidence>
<protein>
    <recommendedName>
        <fullName evidence="2">NADH-quinone oxidoreductase subunit D</fullName>
        <ecNumber evidence="2">7.1.1.-</ecNumber>
    </recommendedName>
    <alternativeName>
        <fullName evidence="2">NADH dehydrogenase I subunit D</fullName>
    </alternativeName>
    <alternativeName>
        <fullName evidence="2">NDH-1 subunit D</fullName>
    </alternativeName>
</protein>
<dbReference type="RefSeq" id="WP_122920587.1">
    <property type="nucleotide sequence ID" value="NZ_RHHQ01000021.1"/>
</dbReference>
<dbReference type="HAMAP" id="MF_01358">
    <property type="entry name" value="NDH1_NuoD"/>
    <property type="match status" value="1"/>
</dbReference>
<comment type="similarity">
    <text evidence="2">Belongs to the complex I 49 kDa subunit family.</text>
</comment>
<dbReference type="SUPFAM" id="SSF56762">
    <property type="entry name" value="HydB/Nqo4-like"/>
    <property type="match status" value="1"/>
</dbReference>
<dbReference type="NCBIfam" id="NF008974">
    <property type="entry name" value="PRK12322.1"/>
    <property type="match status" value="1"/>
</dbReference>
<comment type="subunit">
    <text evidence="2">NDH-1 is composed of 14 different subunits. Subunits NuoB, C, D, E, F, and G constitute the peripheral sector of the complex.</text>
</comment>
<comment type="catalytic activity">
    <reaction evidence="2">
        <text>a quinone + NADH + 5 H(+)(in) = a quinol + NAD(+) + 4 H(+)(out)</text>
        <dbReference type="Rhea" id="RHEA:57888"/>
        <dbReference type="ChEBI" id="CHEBI:15378"/>
        <dbReference type="ChEBI" id="CHEBI:24646"/>
        <dbReference type="ChEBI" id="CHEBI:57540"/>
        <dbReference type="ChEBI" id="CHEBI:57945"/>
        <dbReference type="ChEBI" id="CHEBI:132124"/>
    </reaction>
</comment>
<evidence type="ECO:0000313" key="5">
    <source>
        <dbReference type="Proteomes" id="UP000271031"/>
    </source>
</evidence>
<dbReference type="OrthoDB" id="9801496at2"/>
<accession>A0A3M8D2C2</accession>
<dbReference type="PANTHER" id="PTHR11993">
    <property type="entry name" value="NADH-UBIQUINONE OXIDOREDUCTASE 49 KDA SUBUNIT"/>
    <property type="match status" value="1"/>
</dbReference>
<dbReference type="GO" id="GO:0051287">
    <property type="term" value="F:NAD binding"/>
    <property type="evidence" value="ECO:0007669"/>
    <property type="project" value="InterPro"/>
</dbReference>
<evidence type="ECO:0000313" key="4">
    <source>
        <dbReference type="EMBL" id="RNB82053.1"/>
    </source>
</evidence>
<dbReference type="Pfam" id="PF00346">
    <property type="entry name" value="Complex1_49kDa"/>
    <property type="match status" value="1"/>
</dbReference>
<dbReference type="EC" id="7.1.1.-" evidence="2"/>
<dbReference type="GO" id="GO:0048038">
    <property type="term" value="F:quinone binding"/>
    <property type="evidence" value="ECO:0007669"/>
    <property type="project" value="UniProtKB-KW"/>
</dbReference>
<sequence length="382" mass="43521">MSLEVTSTNSYTSPDTGIRTEEMLLNVGPQHPSTHGVFRLVVKIDGETVTEAIPVMGYLHRGTEKLAENLNYTQIIPYTDRLDYVSAMTNNYVLCHAVETMLGLQIPERAEFIRLIAMELNRVASHLVWWGTYLLDIGAMGPFLYAFRDREKILDFFNELCGARMTFNYMRVGGVKWDVPPGWIDRVKEFVQYMKKELKNYHNLVTGNEIFISRLKGIGKFDAKTALDYSLSGVMLRSTGIKWDLRKDEPYSIYDRFEFDVPVATEGDCMSRYHLRMAEIEQSLRILEQALEQFPSEGEILGKVPRVIRPPVGETYVRIEAPRGEIGVYIASQGKDKPWRLKLRRPSFNNLQILPKLLEGANIANMVAILGSIDIVLGEVDA</sequence>
<dbReference type="Gene3D" id="1.10.645.10">
    <property type="entry name" value="Cytochrome-c3 Hydrogenase, chain B"/>
    <property type="match status" value="1"/>
</dbReference>
<keyword evidence="5" id="KW-1185">Reference proteome</keyword>
<dbReference type="GO" id="GO:0050136">
    <property type="term" value="F:NADH dehydrogenase (quinone) (non-electrogenic) activity"/>
    <property type="evidence" value="ECO:0007669"/>
    <property type="project" value="UniProtKB-UniRule"/>
</dbReference>
<keyword evidence="2" id="KW-0472">Membrane</keyword>
<dbReference type="GO" id="GO:0005886">
    <property type="term" value="C:plasma membrane"/>
    <property type="evidence" value="ECO:0007669"/>
    <property type="project" value="UniProtKB-SubCell"/>
</dbReference>
<evidence type="ECO:0000256" key="1">
    <source>
        <dbReference type="ARBA" id="ARBA00022719"/>
    </source>
</evidence>